<evidence type="ECO:0000313" key="2">
    <source>
        <dbReference type="EMBL" id="KAF2118389.1"/>
    </source>
</evidence>
<keyword evidence="1" id="KW-1133">Transmembrane helix</keyword>
<gene>
    <name evidence="2" type="ORF">BDV96DRAFT_488777</name>
</gene>
<feature type="transmembrane region" description="Helical" evidence="1">
    <location>
        <begin position="332"/>
        <end position="348"/>
    </location>
</feature>
<feature type="non-terminal residue" evidence="2">
    <location>
        <position position="350"/>
    </location>
</feature>
<dbReference type="EMBL" id="ML977317">
    <property type="protein sequence ID" value="KAF2118389.1"/>
    <property type="molecule type" value="Genomic_DNA"/>
</dbReference>
<keyword evidence="1" id="KW-0472">Membrane</keyword>
<keyword evidence="1" id="KW-0812">Transmembrane</keyword>
<feature type="transmembrane region" description="Helical" evidence="1">
    <location>
        <begin position="304"/>
        <end position="326"/>
    </location>
</feature>
<feature type="transmembrane region" description="Helical" evidence="1">
    <location>
        <begin position="181"/>
        <end position="203"/>
    </location>
</feature>
<dbReference type="Proteomes" id="UP000799770">
    <property type="component" value="Unassembled WGS sequence"/>
</dbReference>
<organism evidence="2 3">
    <name type="scientific">Lophiotrema nucula</name>
    <dbReference type="NCBI Taxonomy" id="690887"/>
    <lineage>
        <taxon>Eukaryota</taxon>
        <taxon>Fungi</taxon>
        <taxon>Dikarya</taxon>
        <taxon>Ascomycota</taxon>
        <taxon>Pezizomycotina</taxon>
        <taxon>Dothideomycetes</taxon>
        <taxon>Pleosporomycetidae</taxon>
        <taxon>Pleosporales</taxon>
        <taxon>Lophiotremataceae</taxon>
        <taxon>Lophiotrema</taxon>
    </lineage>
</organism>
<dbReference type="AlphaFoldDB" id="A0A6A5ZFY3"/>
<reference evidence="2" key="1">
    <citation type="journal article" date="2020" name="Stud. Mycol.">
        <title>101 Dothideomycetes genomes: a test case for predicting lifestyles and emergence of pathogens.</title>
        <authorList>
            <person name="Haridas S."/>
            <person name="Albert R."/>
            <person name="Binder M."/>
            <person name="Bloem J."/>
            <person name="Labutti K."/>
            <person name="Salamov A."/>
            <person name="Andreopoulos B."/>
            <person name="Baker S."/>
            <person name="Barry K."/>
            <person name="Bills G."/>
            <person name="Bluhm B."/>
            <person name="Cannon C."/>
            <person name="Castanera R."/>
            <person name="Culley D."/>
            <person name="Daum C."/>
            <person name="Ezra D."/>
            <person name="Gonzalez J."/>
            <person name="Henrissat B."/>
            <person name="Kuo A."/>
            <person name="Liang C."/>
            <person name="Lipzen A."/>
            <person name="Lutzoni F."/>
            <person name="Magnuson J."/>
            <person name="Mondo S."/>
            <person name="Nolan M."/>
            <person name="Ohm R."/>
            <person name="Pangilinan J."/>
            <person name="Park H.-J."/>
            <person name="Ramirez L."/>
            <person name="Alfaro M."/>
            <person name="Sun H."/>
            <person name="Tritt A."/>
            <person name="Yoshinaga Y."/>
            <person name="Zwiers L.-H."/>
            <person name="Turgeon B."/>
            <person name="Goodwin S."/>
            <person name="Spatafora J."/>
            <person name="Crous P."/>
            <person name="Grigoriev I."/>
        </authorList>
    </citation>
    <scope>NUCLEOTIDE SEQUENCE</scope>
    <source>
        <strain evidence="2">CBS 627.86</strain>
    </source>
</reference>
<evidence type="ECO:0000313" key="3">
    <source>
        <dbReference type="Proteomes" id="UP000799770"/>
    </source>
</evidence>
<feature type="transmembrane region" description="Helical" evidence="1">
    <location>
        <begin position="43"/>
        <end position="64"/>
    </location>
</feature>
<dbReference type="OrthoDB" id="194358at2759"/>
<sequence length="350" mass="39011">MAGDNWDDLANNLASDLAPILQLFGEQVTKQFFSQSTSVLDSVIFAMAPLGVLTAAVSVIRVCGGPVLRAFIGRAQEGANVAEVELCSSTGIDVCELYQNGGITRVFGDPVLLEVVHNPHSVRSHGRREWVRLKPWSWPWKRSTVSIEDGTEPKSNALTTNPNLMLNIAIRRQPPAVRWTMAVFSTMLQGSVIAFAILTIRHMKLKKADTVPQLWALHSMVFGTVFLCTGMFLCSFLIERSTEERIFKRCRGNSPKSITYWIQPGGQKVGDHSFDSFAHDDKDRPITEYITSWRKMSSSKDGRMTTLAVTITMLGFVLQFVGLRALHASVSLYQLFAVLLMSIFRALLRK</sequence>
<keyword evidence="3" id="KW-1185">Reference proteome</keyword>
<name>A0A6A5ZFY3_9PLEO</name>
<proteinExistence type="predicted"/>
<protein>
    <submittedName>
        <fullName evidence="2">Uncharacterized protein</fullName>
    </submittedName>
</protein>
<feature type="transmembrane region" description="Helical" evidence="1">
    <location>
        <begin position="215"/>
        <end position="238"/>
    </location>
</feature>
<evidence type="ECO:0000256" key="1">
    <source>
        <dbReference type="SAM" id="Phobius"/>
    </source>
</evidence>
<accession>A0A6A5ZFY3</accession>